<dbReference type="Proteomes" id="UP000240010">
    <property type="component" value="Unassembled WGS sequence"/>
</dbReference>
<comment type="caution">
    <text evidence="1">The sequence shown here is derived from an EMBL/GenBank/DDBJ whole genome shotgun (WGS) entry which is preliminary data.</text>
</comment>
<organism evidence="1 2">
    <name type="scientific">Methylobacter tundripaludum</name>
    <dbReference type="NCBI Taxonomy" id="173365"/>
    <lineage>
        <taxon>Bacteria</taxon>
        <taxon>Pseudomonadati</taxon>
        <taxon>Pseudomonadota</taxon>
        <taxon>Gammaproteobacteria</taxon>
        <taxon>Methylococcales</taxon>
        <taxon>Methylococcaceae</taxon>
        <taxon>Methylobacter</taxon>
    </lineage>
</organism>
<sequence length="30" mass="3163">MGLATIKKAALKIQCGCVLAFANVNFVKLP</sequence>
<evidence type="ECO:0000313" key="2">
    <source>
        <dbReference type="Proteomes" id="UP000240010"/>
    </source>
</evidence>
<gene>
    <name evidence="1" type="ORF">B0F87_101702</name>
</gene>
<evidence type="ECO:0000313" key="1">
    <source>
        <dbReference type="EMBL" id="PPK78320.1"/>
    </source>
</evidence>
<dbReference type="AlphaFoldDB" id="A0A2S6HLE1"/>
<protein>
    <submittedName>
        <fullName evidence="1">Uncharacterized protein</fullName>
    </submittedName>
</protein>
<name>A0A2S6HLE1_9GAMM</name>
<accession>A0A2S6HLE1</accession>
<dbReference type="EMBL" id="PTIZ01000001">
    <property type="protein sequence ID" value="PPK78320.1"/>
    <property type="molecule type" value="Genomic_DNA"/>
</dbReference>
<reference evidence="1 2" key="1">
    <citation type="submission" date="2018-02" db="EMBL/GenBank/DDBJ databases">
        <title>Subsurface microbial communities from deep shales in Ohio and West Virginia, USA.</title>
        <authorList>
            <person name="Wrighton K."/>
        </authorList>
    </citation>
    <scope>NUCLEOTIDE SEQUENCE [LARGE SCALE GENOMIC DNA]</scope>
    <source>
        <strain evidence="1 2">OWC-DMM</strain>
    </source>
</reference>
<proteinExistence type="predicted"/>